<dbReference type="EMBL" id="ML210969">
    <property type="protein sequence ID" value="TFK94423.1"/>
    <property type="molecule type" value="Genomic_DNA"/>
</dbReference>
<sequence length="249" mass="28392">MAFAQFRPLERHPHTDEPFIRLPSPQDRIIITPPRREDVPSIVAILNDYPIKKWLDGPPFPYLNEHAEDWVARTKEQSDAVMQELRRANEEDPYGPLVTVSGCPVSCLRGVQEDGTEVFLGVVEFTRCGYPDLLNGQERERIVSRNESRKRGDPETVWCIGYYLAAPLHRRGLMSCALRTLLEAWVVPRMGARRIRVETIIGNWGSIRVLEKLGFRIASTVRRAKVTSAGEVIDGFVVLWWQMGEGGRL</sequence>
<keyword evidence="2" id="KW-0808">Transferase</keyword>
<accession>A0A5C3Q7M4</accession>
<proteinExistence type="predicted"/>
<dbReference type="STRING" id="1314778.A0A5C3Q7M4"/>
<keyword evidence="3" id="KW-1185">Reference proteome</keyword>
<dbReference type="Pfam" id="PF13302">
    <property type="entry name" value="Acetyltransf_3"/>
    <property type="match status" value="1"/>
</dbReference>
<dbReference type="Proteomes" id="UP000308197">
    <property type="component" value="Unassembled WGS sequence"/>
</dbReference>
<organism evidence="2 3">
    <name type="scientific">Polyporus arcularius HHB13444</name>
    <dbReference type="NCBI Taxonomy" id="1314778"/>
    <lineage>
        <taxon>Eukaryota</taxon>
        <taxon>Fungi</taxon>
        <taxon>Dikarya</taxon>
        <taxon>Basidiomycota</taxon>
        <taxon>Agaricomycotina</taxon>
        <taxon>Agaricomycetes</taxon>
        <taxon>Polyporales</taxon>
        <taxon>Polyporaceae</taxon>
        <taxon>Polyporus</taxon>
    </lineage>
</organism>
<dbReference type="InterPro" id="IPR000182">
    <property type="entry name" value="GNAT_dom"/>
</dbReference>
<dbReference type="AlphaFoldDB" id="A0A5C3Q7M4"/>
<reference evidence="2 3" key="1">
    <citation type="journal article" date="2019" name="Nat. Ecol. Evol.">
        <title>Megaphylogeny resolves global patterns of mushroom evolution.</title>
        <authorList>
            <person name="Varga T."/>
            <person name="Krizsan K."/>
            <person name="Foldi C."/>
            <person name="Dima B."/>
            <person name="Sanchez-Garcia M."/>
            <person name="Sanchez-Ramirez S."/>
            <person name="Szollosi G.J."/>
            <person name="Szarkandi J.G."/>
            <person name="Papp V."/>
            <person name="Albert L."/>
            <person name="Andreopoulos W."/>
            <person name="Angelini C."/>
            <person name="Antonin V."/>
            <person name="Barry K.W."/>
            <person name="Bougher N.L."/>
            <person name="Buchanan P."/>
            <person name="Buyck B."/>
            <person name="Bense V."/>
            <person name="Catcheside P."/>
            <person name="Chovatia M."/>
            <person name="Cooper J."/>
            <person name="Damon W."/>
            <person name="Desjardin D."/>
            <person name="Finy P."/>
            <person name="Geml J."/>
            <person name="Haridas S."/>
            <person name="Hughes K."/>
            <person name="Justo A."/>
            <person name="Karasinski D."/>
            <person name="Kautmanova I."/>
            <person name="Kiss B."/>
            <person name="Kocsube S."/>
            <person name="Kotiranta H."/>
            <person name="LaButti K.M."/>
            <person name="Lechner B.E."/>
            <person name="Liimatainen K."/>
            <person name="Lipzen A."/>
            <person name="Lukacs Z."/>
            <person name="Mihaltcheva S."/>
            <person name="Morgado L.N."/>
            <person name="Niskanen T."/>
            <person name="Noordeloos M.E."/>
            <person name="Ohm R.A."/>
            <person name="Ortiz-Santana B."/>
            <person name="Ovrebo C."/>
            <person name="Racz N."/>
            <person name="Riley R."/>
            <person name="Savchenko A."/>
            <person name="Shiryaev A."/>
            <person name="Soop K."/>
            <person name="Spirin V."/>
            <person name="Szebenyi C."/>
            <person name="Tomsovsky M."/>
            <person name="Tulloss R.E."/>
            <person name="Uehling J."/>
            <person name="Grigoriev I.V."/>
            <person name="Vagvolgyi C."/>
            <person name="Papp T."/>
            <person name="Martin F.M."/>
            <person name="Miettinen O."/>
            <person name="Hibbett D.S."/>
            <person name="Nagy L.G."/>
        </authorList>
    </citation>
    <scope>NUCLEOTIDE SEQUENCE [LARGE SCALE GENOMIC DNA]</scope>
    <source>
        <strain evidence="2 3">HHB13444</strain>
    </source>
</reference>
<dbReference type="Gene3D" id="3.40.630.30">
    <property type="match status" value="1"/>
</dbReference>
<evidence type="ECO:0000313" key="2">
    <source>
        <dbReference type="EMBL" id="TFK94423.1"/>
    </source>
</evidence>
<gene>
    <name evidence="2" type="ORF">K466DRAFT_657784</name>
</gene>
<name>A0A5C3Q7M4_9APHY</name>
<dbReference type="InterPro" id="IPR016181">
    <property type="entry name" value="Acyl_CoA_acyltransferase"/>
</dbReference>
<keyword evidence="2" id="KW-0012">Acyltransferase</keyword>
<dbReference type="SUPFAM" id="SSF55729">
    <property type="entry name" value="Acyl-CoA N-acyltransferases (Nat)"/>
    <property type="match status" value="1"/>
</dbReference>
<feature type="domain" description="N-acetyltransferase" evidence="1">
    <location>
        <begin position="28"/>
        <end position="216"/>
    </location>
</feature>
<dbReference type="InParanoid" id="A0A5C3Q7M4"/>
<dbReference type="PANTHER" id="PTHR43328:SF1">
    <property type="entry name" value="N-ACETYLTRANSFERASE DOMAIN-CONTAINING PROTEIN"/>
    <property type="match status" value="1"/>
</dbReference>
<protein>
    <submittedName>
        <fullName evidence="2">Acyl-CoA N-acyltransferase</fullName>
    </submittedName>
</protein>
<evidence type="ECO:0000259" key="1">
    <source>
        <dbReference type="Pfam" id="PF13302"/>
    </source>
</evidence>
<evidence type="ECO:0000313" key="3">
    <source>
        <dbReference type="Proteomes" id="UP000308197"/>
    </source>
</evidence>
<dbReference type="GO" id="GO:0016747">
    <property type="term" value="F:acyltransferase activity, transferring groups other than amino-acyl groups"/>
    <property type="evidence" value="ECO:0007669"/>
    <property type="project" value="InterPro"/>
</dbReference>
<dbReference type="PANTHER" id="PTHR43328">
    <property type="entry name" value="ACETYLTRANSFERASE-RELATED"/>
    <property type="match status" value="1"/>
</dbReference>